<comment type="caution">
    <text evidence="9">The sequence shown here is derived from an EMBL/GenBank/DDBJ whole genome shotgun (WGS) entry which is preliminary data.</text>
</comment>
<keyword evidence="5 6" id="KW-0067">ATP-binding</keyword>
<evidence type="ECO:0000256" key="3">
    <source>
        <dbReference type="ARBA" id="ARBA00022741"/>
    </source>
</evidence>
<evidence type="ECO:0000256" key="6">
    <source>
        <dbReference type="PROSITE-ProRule" id="PRU10141"/>
    </source>
</evidence>
<dbReference type="Proteomes" id="UP001642540">
    <property type="component" value="Unassembled WGS sequence"/>
</dbReference>
<keyword evidence="3 6" id="KW-0547">Nucleotide-binding</keyword>
<dbReference type="PANTHER" id="PTHR24345">
    <property type="entry name" value="SERINE/THREONINE-PROTEIN KINASE PLK"/>
    <property type="match status" value="1"/>
</dbReference>
<dbReference type="Gene3D" id="1.10.510.10">
    <property type="entry name" value="Transferase(Phosphotransferase) domain 1"/>
    <property type="match status" value="1"/>
</dbReference>
<proteinExistence type="inferred from homology"/>
<evidence type="ECO:0000259" key="8">
    <source>
        <dbReference type="PROSITE" id="PS50011"/>
    </source>
</evidence>
<gene>
    <name evidence="9" type="ORF">ODALV1_LOCUS20323</name>
</gene>
<dbReference type="PROSITE" id="PS50011">
    <property type="entry name" value="PROTEIN_KINASE_DOM"/>
    <property type="match status" value="1"/>
</dbReference>
<dbReference type="SMART" id="SM00220">
    <property type="entry name" value="S_TKc"/>
    <property type="match status" value="1"/>
</dbReference>
<sequence length="467" mass="53541">MLIDGTTLIDANKKRGLFRFAFTEDGAASESTYEIVDLSGYSEVKYIRGRFLGKGGNAKCYEVTQEGSNKALACKIVRKNMRIIGKELLNEQEIPEIRIHRNVKHPNIVDFHSYFEDDRFIYILLELCENESLLQLSQKRGAITEPEVRYFLRQILEGVKYLHEEEKIIHRDLKLGNIFITSGMKLKIGDFGLATELESEDRKYVGTPNYIAPEIVERIGYDCKADIWSIGCLLYALLIGKPPFESESLKQTYKKIKAADYEIPEGTNLSLEATRLIHQCLQLDPSKRPTAREILMDDFITEYFIPDSLPEISLTSAPSRPSAADQFRLALARKCTKTLPNVPKLYTWYDSSRRSVIFGFPDGTLQAINFSTDRRVSLYPNSKTSAVEVEESGQPTRTYEFTRCVHIMKLDFEHYTSNSNQTQPKGVRRALKMLKRFLLSQANMTSLEEMVIFYMLWSTTLNKCISN</sequence>
<dbReference type="PROSITE" id="PS00107">
    <property type="entry name" value="PROTEIN_KINASE_ATP"/>
    <property type="match status" value="1"/>
</dbReference>
<dbReference type="EMBL" id="CAXLJM020000068">
    <property type="protein sequence ID" value="CAL8123801.1"/>
    <property type="molecule type" value="Genomic_DNA"/>
</dbReference>
<dbReference type="PANTHER" id="PTHR24345:SF0">
    <property type="entry name" value="CELL CYCLE SERINE_THREONINE-PROTEIN KINASE CDC5_MSD2"/>
    <property type="match status" value="1"/>
</dbReference>
<organism evidence="9 10">
    <name type="scientific">Orchesella dallaii</name>
    <dbReference type="NCBI Taxonomy" id="48710"/>
    <lineage>
        <taxon>Eukaryota</taxon>
        <taxon>Metazoa</taxon>
        <taxon>Ecdysozoa</taxon>
        <taxon>Arthropoda</taxon>
        <taxon>Hexapoda</taxon>
        <taxon>Collembola</taxon>
        <taxon>Entomobryomorpha</taxon>
        <taxon>Entomobryoidea</taxon>
        <taxon>Orchesellidae</taxon>
        <taxon>Orchesellinae</taxon>
        <taxon>Orchesella</taxon>
    </lineage>
</organism>
<evidence type="ECO:0000313" key="10">
    <source>
        <dbReference type="Proteomes" id="UP001642540"/>
    </source>
</evidence>
<keyword evidence="4" id="KW-0418">Kinase</keyword>
<dbReference type="InterPro" id="IPR011009">
    <property type="entry name" value="Kinase-like_dom_sf"/>
</dbReference>
<evidence type="ECO:0000256" key="4">
    <source>
        <dbReference type="ARBA" id="ARBA00022777"/>
    </source>
</evidence>
<dbReference type="PROSITE" id="PS00108">
    <property type="entry name" value="PROTEIN_KINASE_ST"/>
    <property type="match status" value="1"/>
</dbReference>
<dbReference type="InterPro" id="IPR017441">
    <property type="entry name" value="Protein_kinase_ATP_BS"/>
</dbReference>
<dbReference type="SUPFAM" id="SSF56112">
    <property type="entry name" value="Protein kinase-like (PK-like)"/>
    <property type="match status" value="1"/>
</dbReference>
<keyword evidence="2" id="KW-0808">Transferase</keyword>
<evidence type="ECO:0000256" key="1">
    <source>
        <dbReference type="ARBA" id="ARBA00022527"/>
    </source>
</evidence>
<comment type="similarity">
    <text evidence="7">Belongs to the protein kinase superfamily.</text>
</comment>
<feature type="domain" description="Protein kinase" evidence="8">
    <location>
        <begin position="46"/>
        <end position="300"/>
    </location>
</feature>
<evidence type="ECO:0000256" key="2">
    <source>
        <dbReference type="ARBA" id="ARBA00022679"/>
    </source>
</evidence>
<dbReference type="InterPro" id="IPR000719">
    <property type="entry name" value="Prot_kinase_dom"/>
</dbReference>
<protein>
    <recommendedName>
        <fullName evidence="8">Protein kinase domain-containing protein</fullName>
    </recommendedName>
</protein>
<keyword evidence="1 7" id="KW-0723">Serine/threonine-protein kinase</keyword>
<keyword evidence="10" id="KW-1185">Reference proteome</keyword>
<dbReference type="Pfam" id="PF00069">
    <property type="entry name" value="Pkinase"/>
    <property type="match status" value="1"/>
</dbReference>
<evidence type="ECO:0000256" key="5">
    <source>
        <dbReference type="ARBA" id="ARBA00022840"/>
    </source>
</evidence>
<feature type="binding site" evidence="6">
    <location>
        <position position="79"/>
    </location>
    <ligand>
        <name>ATP</name>
        <dbReference type="ChEBI" id="CHEBI:30616"/>
    </ligand>
</feature>
<dbReference type="InterPro" id="IPR008271">
    <property type="entry name" value="Ser/Thr_kinase_AS"/>
</dbReference>
<evidence type="ECO:0000256" key="7">
    <source>
        <dbReference type="RuleBase" id="RU000304"/>
    </source>
</evidence>
<reference evidence="9 10" key="1">
    <citation type="submission" date="2024-08" db="EMBL/GenBank/DDBJ databases">
        <authorList>
            <person name="Cucini C."/>
            <person name="Frati F."/>
        </authorList>
    </citation>
    <scope>NUCLEOTIDE SEQUENCE [LARGE SCALE GENOMIC DNA]</scope>
</reference>
<name>A0ABP1RDR5_9HEXA</name>
<dbReference type="Gene3D" id="3.30.200.20">
    <property type="entry name" value="Phosphorylase Kinase, domain 1"/>
    <property type="match status" value="1"/>
</dbReference>
<evidence type="ECO:0000313" key="9">
    <source>
        <dbReference type="EMBL" id="CAL8123801.1"/>
    </source>
</evidence>
<accession>A0ABP1RDR5</accession>